<reference evidence="1 2" key="1">
    <citation type="journal article" date="2013" name="Appl. Environ. Microbiol.">
        <title>The Carbohydrate Metabolism Signature of Lactococcus lactis Strain A12 Reveals Its Sourdough Ecosystem Origin.</title>
        <authorList>
            <person name="Passerini D."/>
            <person name="Coddeville M."/>
            <person name="Le Bourgeois P."/>
            <person name="Loubiere P."/>
            <person name="Ritzenthaler P."/>
            <person name="Fontagne-Faucher C."/>
            <person name="Daveran-Mingot M.L."/>
            <person name="Cocaign-Bousquet M."/>
        </authorList>
    </citation>
    <scope>NUCLEOTIDE SEQUENCE [LARGE SCALE GENOMIC DNA]</scope>
    <source>
        <strain evidence="1 2">A12</strain>
    </source>
</reference>
<dbReference type="GO" id="GO:0004795">
    <property type="term" value="F:threonine synthase activity"/>
    <property type="evidence" value="ECO:0007669"/>
    <property type="project" value="UniProtKB-EC"/>
</dbReference>
<proteinExistence type="predicted"/>
<sequence length="40" mass="4340">MSGIPLPKAVIGLEEAEVLHHAVIPAAEMQKEVEKYLGLK</sequence>
<dbReference type="AlphaFoldDB" id="S6FUR2"/>
<comment type="caution">
    <text evidence="1">The sequence shown here is derived from an EMBL/GenBank/DDBJ whole genome shotgun (WGS) entry which is preliminary data.</text>
</comment>
<dbReference type="EMBL" id="CBLU010000020">
    <property type="protein sequence ID" value="CDG05407.1"/>
    <property type="molecule type" value="Genomic_DNA"/>
</dbReference>
<accession>S6FUR2</accession>
<organism evidence="1 2">
    <name type="scientific">Lactococcus lactis subsp. lactis A12</name>
    <dbReference type="NCBI Taxonomy" id="1137134"/>
    <lineage>
        <taxon>Bacteria</taxon>
        <taxon>Bacillati</taxon>
        <taxon>Bacillota</taxon>
        <taxon>Bacilli</taxon>
        <taxon>Lactobacillales</taxon>
        <taxon>Streptococcaceae</taxon>
        <taxon>Lactococcus</taxon>
    </lineage>
</organism>
<dbReference type="EC" id="4.2.3.1" evidence="1"/>
<keyword evidence="1" id="KW-0456">Lyase</keyword>
<name>S6FUR2_LACLL</name>
<evidence type="ECO:0000313" key="1">
    <source>
        <dbReference type="EMBL" id="CDG05407.1"/>
    </source>
</evidence>
<dbReference type="Proteomes" id="UP000015361">
    <property type="component" value="Unassembled WGS sequence"/>
</dbReference>
<gene>
    <name evidence="1" type="primary">thrC</name>
    <name evidence="1" type="ORF">O9U_06015</name>
</gene>
<protein>
    <submittedName>
        <fullName evidence="1">Threonine synthase</fullName>
        <ecNumber evidence="1">4.2.3.1</ecNumber>
    </submittedName>
</protein>
<evidence type="ECO:0000313" key="2">
    <source>
        <dbReference type="Proteomes" id="UP000015361"/>
    </source>
</evidence>